<organism evidence="1 2">
    <name type="scientific">Catharanthus roseus</name>
    <name type="common">Madagascar periwinkle</name>
    <name type="synonym">Vinca rosea</name>
    <dbReference type="NCBI Taxonomy" id="4058"/>
    <lineage>
        <taxon>Eukaryota</taxon>
        <taxon>Viridiplantae</taxon>
        <taxon>Streptophyta</taxon>
        <taxon>Embryophyta</taxon>
        <taxon>Tracheophyta</taxon>
        <taxon>Spermatophyta</taxon>
        <taxon>Magnoliopsida</taxon>
        <taxon>eudicotyledons</taxon>
        <taxon>Gunneridae</taxon>
        <taxon>Pentapetalae</taxon>
        <taxon>asterids</taxon>
        <taxon>lamiids</taxon>
        <taxon>Gentianales</taxon>
        <taxon>Apocynaceae</taxon>
        <taxon>Rauvolfioideae</taxon>
        <taxon>Vinceae</taxon>
        <taxon>Catharanthinae</taxon>
        <taxon>Catharanthus</taxon>
    </lineage>
</organism>
<comment type="caution">
    <text evidence="1">The sequence shown here is derived from an EMBL/GenBank/DDBJ whole genome shotgun (WGS) entry which is preliminary data.</text>
</comment>
<sequence length="392" mass="43826">MFRTRPPLSSNRPYTPIPYDPYGSFQALPISYDPYAHTPTLPLCMPGHDWPHGKSKTQMPLNEVSSHGLQLGAQFFENLVSSIPVDLSYSATEYETTDCGNPSSDAGLGRDSMMSKIAGSGQKRPEKLRPPINPTQRKKAKNDSWEQIGPADGGLLDPVLILHTLGTLLVERTILKLWSRFVSLTVIQSDLRITYSGGVINGQELAQVAEEPDSRLSKELKAACYVQYLLGSLFFTYKSGNTIPAKLWPLVKDVRSSGMDILVLSYVCSNDETGSEVLQAIYLEFGWVQYISAHPIRPLEHRRPANNKQYQVKNVFIKALWLEAPSHLLTETWTGVSAVPISHCIDDYMAWFLSHTHPRIQNPERLPRGVQLPTATLISKDVLLDMITHEVD</sequence>
<accession>A0ACC0AID3</accession>
<dbReference type="Proteomes" id="UP001060085">
    <property type="component" value="Linkage Group LG06"/>
</dbReference>
<evidence type="ECO:0000313" key="2">
    <source>
        <dbReference type="Proteomes" id="UP001060085"/>
    </source>
</evidence>
<proteinExistence type="predicted"/>
<protein>
    <submittedName>
        <fullName evidence="1">Uncharacterized protein</fullName>
    </submittedName>
</protein>
<keyword evidence="2" id="KW-1185">Reference proteome</keyword>
<reference evidence="2" key="1">
    <citation type="journal article" date="2023" name="Nat. Plants">
        <title>Single-cell RNA sequencing provides a high-resolution roadmap for understanding the multicellular compartmentation of specialized metabolism.</title>
        <authorList>
            <person name="Sun S."/>
            <person name="Shen X."/>
            <person name="Li Y."/>
            <person name="Li Y."/>
            <person name="Wang S."/>
            <person name="Li R."/>
            <person name="Zhang H."/>
            <person name="Shen G."/>
            <person name="Guo B."/>
            <person name="Wei J."/>
            <person name="Xu J."/>
            <person name="St-Pierre B."/>
            <person name="Chen S."/>
            <person name="Sun C."/>
        </authorList>
    </citation>
    <scope>NUCLEOTIDE SEQUENCE [LARGE SCALE GENOMIC DNA]</scope>
</reference>
<gene>
    <name evidence="1" type="ORF">M9H77_27991</name>
</gene>
<dbReference type="EMBL" id="CM044706">
    <property type="protein sequence ID" value="KAI5659198.1"/>
    <property type="molecule type" value="Genomic_DNA"/>
</dbReference>
<evidence type="ECO:0000313" key="1">
    <source>
        <dbReference type="EMBL" id="KAI5659198.1"/>
    </source>
</evidence>
<name>A0ACC0AID3_CATRO</name>